<protein>
    <submittedName>
        <fullName evidence="1">Uncharacterized protein</fullName>
    </submittedName>
</protein>
<accession>A0A3S5BL63</accession>
<dbReference type="EMBL" id="CAAALY010095947">
    <property type="protein sequence ID" value="VEL28557.1"/>
    <property type="molecule type" value="Genomic_DNA"/>
</dbReference>
<comment type="caution">
    <text evidence="1">The sequence shown here is derived from an EMBL/GenBank/DDBJ whole genome shotgun (WGS) entry which is preliminary data.</text>
</comment>
<organism evidence="1 2">
    <name type="scientific">Protopolystoma xenopodis</name>
    <dbReference type="NCBI Taxonomy" id="117903"/>
    <lineage>
        <taxon>Eukaryota</taxon>
        <taxon>Metazoa</taxon>
        <taxon>Spiralia</taxon>
        <taxon>Lophotrochozoa</taxon>
        <taxon>Platyhelminthes</taxon>
        <taxon>Monogenea</taxon>
        <taxon>Polyopisthocotylea</taxon>
        <taxon>Polystomatidea</taxon>
        <taxon>Polystomatidae</taxon>
        <taxon>Protopolystoma</taxon>
    </lineage>
</organism>
<dbReference type="OrthoDB" id="6435034at2759"/>
<name>A0A3S5BL63_9PLAT</name>
<dbReference type="Proteomes" id="UP000784294">
    <property type="component" value="Unassembled WGS sequence"/>
</dbReference>
<evidence type="ECO:0000313" key="2">
    <source>
        <dbReference type="Proteomes" id="UP000784294"/>
    </source>
</evidence>
<sequence length="107" mass="12163">MQTRHDELGDASTRAHSLDDIYYYGGQQICDWEAVVGHRPLNLQAGDKIRMYGNHWNGEAKVSINAGPEKKMAPTYKFKPCVLAAKMGEYRDSYDIGNTSFFDQSHF</sequence>
<gene>
    <name evidence="1" type="ORF">PXEA_LOCUS21997</name>
</gene>
<reference evidence="1" key="1">
    <citation type="submission" date="2018-11" db="EMBL/GenBank/DDBJ databases">
        <authorList>
            <consortium name="Pathogen Informatics"/>
        </authorList>
    </citation>
    <scope>NUCLEOTIDE SEQUENCE</scope>
</reference>
<dbReference type="AlphaFoldDB" id="A0A3S5BL63"/>
<proteinExistence type="predicted"/>
<keyword evidence="2" id="KW-1185">Reference proteome</keyword>
<evidence type="ECO:0000313" key="1">
    <source>
        <dbReference type="EMBL" id="VEL28557.1"/>
    </source>
</evidence>